<gene>
    <name evidence="4" type="ORF">FB384_000960</name>
</gene>
<dbReference type="GO" id="GO:0016020">
    <property type="term" value="C:membrane"/>
    <property type="evidence" value="ECO:0007669"/>
    <property type="project" value="InterPro"/>
</dbReference>
<dbReference type="Proteomes" id="UP000564573">
    <property type="component" value="Unassembled WGS sequence"/>
</dbReference>
<proteinExistence type="inferred from homology"/>
<accession>A0A839XQ43</accession>
<dbReference type="Gene3D" id="1.10.3730.20">
    <property type="match status" value="1"/>
</dbReference>
<dbReference type="AlphaFoldDB" id="A0A839XQ43"/>
<keyword evidence="2" id="KW-1133">Transmembrane helix</keyword>
<evidence type="ECO:0000256" key="2">
    <source>
        <dbReference type="SAM" id="Phobius"/>
    </source>
</evidence>
<feature type="transmembrane region" description="Helical" evidence="2">
    <location>
        <begin position="99"/>
        <end position="122"/>
    </location>
</feature>
<dbReference type="Pfam" id="PF00892">
    <property type="entry name" value="EamA"/>
    <property type="match status" value="2"/>
</dbReference>
<dbReference type="EMBL" id="JACIBS010000001">
    <property type="protein sequence ID" value="MBB3662056.1"/>
    <property type="molecule type" value="Genomic_DNA"/>
</dbReference>
<feature type="domain" description="EamA" evidence="3">
    <location>
        <begin position="15"/>
        <end position="144"/>
    </location>
</feature>
<dbReference type="SUPFAM" id="SSF103481">
    <property type="entry name" value="Multidrug resistance efflux transporter EmrE"/>
    <property type="match status" value="2"/>
</dbReference>
<comment type="caution">
    <text evidence="4">The sequence shown here is derived from an EMBL/GenBank/DDBJ whole genome shotgun (WGS) entry which is preliminary data.</text>
</comment>
<feature type="transmembrane region" description="Helical" evidence="2">
    <location>
        <begin position="129"/>
        <end position="146"/>
    </location>
</feature>
<dbReference type="InterPro" id="IPR000620">
    <property type="entry name" value="EamA_dom"/>
</dbReference>
<name>A0A839XQ43_9PSEU</name>
<keyword evidence="2" id="KW-0472">Membrane</keyword>
<organism evidence="4 5">
    <name type="scientific">Prauserella sediminis</name>
    <dbReference type="NCBI Taxonomy" id="577680"/>
    <lineage>
        <taxon>Bacteria</taxon>
        <taxon>Bacillati</taxon>
        <taxon>Actinomycetota</taxon>
        <taxon>Actinomycetes</taxon>
        <taxon>Pseudonocardiales</taxon>
        <taxon>Pseudonocardiaceae</taxon>
        <taxon>Prauserella</taxon>
        <taxon>Prauserella salsuginis group</taxon>
    </lineage>
</organism>
<dbReference type="RefSeq" id="WP_183779505.1">
    <property type="nucleotide sequence ID" value="NZ_JACIBS010000001.1"/>
</dbReference>
<dbReference type="PANTHER" id="PTHR12715:SF4">
    <property type="entry name" value="EAMA DOMAIN-CONTAINING PROTEIN"/>
    <property type="match status" value="1"/>
</dbReference>
<dbReference type="PANTHER" id="PTHR12715">
    <property type="entry name" value="TRANSPORTER, DRUG/METABOLITE EXPORTER FAMILY"/>
    <property type="match status" value="1"/>
</dbReference>
<evidence type="ECO:0000313" key="5">
    <source>
        <dbReference type="Proteomes" id="UP000564573"/>
    </source>
</evidence>
<feature type="transmembrane region" description="Helical" evidence="2">
    <location>
        <begin position="244"/>
        <end position="266"/>
    </location>
</feature>
<evidence type="ECO:0000313" key="4">
    <source>
        <dbReference type="EMBL" id="MBB3662056.1"/>
    </source>
</evidence>
<protein>
    <submittedName>
        <fullName evidence="4">Drug/metabolite transporter (DMT)-like permease</fullName>
    </submittedName>
</protein>
<keyword evidence="2" id="KW-0812">Transmembrane</keyword>
<feature type="transmembrane region" description="Helical" evidence="2">
    <location>
        <begin position="185"/>
        <end position="203"/>
    </location>
</feature>
<comment type="similarity">
    <text evidence="1">Belongs to the EamA transporter family.</text>
</comment>
<feature type="transmembrane region" description="Helical" evidence="2">
    <location>
        <begin position="9"/>
        <end position="30"/>
    </location>
</feature>
<evidence type="ECO:0000256" key="1">
    <source>
        <dbReference type="ARBA" id="ARBA00007362"/>
    </source>
</evidence>
<feature type="transmembrane region" description="Helical" evidence="2">
    <location>
        <begin position="215"/>
        <end position="237"/>
    </location>
</feature>
<feature type="domain" description="EamA" evidence="3">
    <location>
        <begin position="155"/>
        <end position="287"/>
    </location>
</feature>
<evidence type="ECO:0000259" key="3">
    <source>
        <dbReference type="Pfam" id="PF00892"/>
    </source>
</evidence>
<feature type="transmembrane region" description="Helical" evidence="2">
    <location>
        <begin position="152"/>
        <end position="173"/>
    </location>
</feature>
<feature type="transmembrane region" description="Helical" evidence="2">
    <location>
        <begin position="73"/>
        <end position="93"/>
    </location>
</feature>
<feature type="transmembrane region" description="Helical" evidence="2">
    <location>
        <begin position="42"/>
        <end position="61"/>
    </location>
</feature>
<sequence>MHLGSRKAAVLPWVAALAVMVLWASSFVVIRGVGVHFSAGSMALLRLVVASVALAIGAVIYRPRWPRTAAAWGWILLWGVSWFGVYTVVLNLAEHHIDAGTTAMLVNVAPLLVALASGVLLGEGLPARLFVGIGVSMAGIVVITLATTTGQLTMAGVVLSLIAAVLYAGSVLLQKWRLTGGDSYAVTLIGIVGAMVACTPFSGDLADDLPAAPPGSVLAVVYLGLFPTALAFNFWGYALKNIPAGVLSSSSLVVPALVVLLSWIALAEVPPLLAVVGGALCLTGAGFSIVPHIRAALRRPEPVLEPEPSLTR</sequence>
<keyword evidence="5" id="KW-1185">Reference proteome</keyword>
<dbReference type="InterPro" id="IPR052756">
    <property type="entry name" value="Alkyne_AA_exporter"/>
</dbReference>
<dbReference type="InterPro" id="IPR037185">
    <property type="entry name" value="EmrE-like"/>
</dbReference>
<reference evidence="4 5" key="1">
    <citation type="submission" date="2020-08" db="EMBL/GenBank/DDBJ databases">
        <title>Sequencing the genomes of 1000 actinobacteria strains.</title>
        <authorList>
            <person name="Klenk H.-P."/>
        </authorList>
    </citation>
    <scope>NUCLEOTIDE SEQUENCE [LARGE SCALE GENOMIC DNA]</scope>
    <source>
        <strain evidence="4 5">DSM 45267</strain>
    </source>
</reference>
<feature type="transmembrane region" description="Helical" evidence="2">
    <location>
        <begin position="272"/>
        <end position="290"/>
    </location>
</feature>